<feature type="repeat" description="PPR" evidence="2">
    <location>
        <begin position="275"/>
        <end position="309"/>
    </location>
</feature>
<dbReference type="NCBIfam" id="TIGR00756">
    <property type="entry name" value="PPR"/>
    <property type="match status" value="6"/>
</dbReference>
<dbReference type="EMBL" id="CAXHTB010000010">
    <property type="protein sequence ID" value="CAL0313504.1"/>
    <property type="molecule type" value="Genomic_DNA"/>
</dbReference>
<dbReference type="InterPro" id="IPR002885">
    <property type="entry name" value="PPR_rpt"/>
</dbReference>
<sequence>MSPKDAALWKAEGTVMNLFKRCSTMRHLKELHGHIIHTNFHQNNLVLGKIVLFCALSGHMNYAVSIFDRIQNPDSFLWNTMIRGFGNINQTQKAIHLYHMMKNADKDSFTFTFLLKFVRSITLGKQLHCNILQLGLTNHTYVSNSLIHMYGMVNDIETAHQVFEEMQPDAAADLVAWNSIIHCHVYCRSYKEALNLFTRMLKRRVQPDDATLVVALSACGAIGALDFGRWIHSSFCMQQQEITTSVSNSLVDMYAKCGTMEEAYKIFREMKSRKNIVSWNVMILGLASHGNGEEALALFREMLKENVERPNDITFLGVLCACSHGGMVDEGRRYFDTMIRDYNIQPTTKHYGCMVDLFGRAGLLDEGYRLIKEMPVECINAIVWRTLLAACRIHGDVELGEKVRKHVLELEPDHSSDYVLLANMYASTGQWTEMSKERRSMQEKGIHKPEPAESEGHIDVISL</sequence>
<evidence type="ECO:0000313" key="5">
    <source>
        <dbReference type="Proteomes" id="UP001497480"/>
    </source>
</evidence>
<dbReference type="FunFam" id="1.25.40.10:FF:000396">
    <property type="entry name" value="Pentatricopeptide repeat-containing protein At2g36730"/>
    <property type="match status" value="1"/>
</dbReference>
<reference evidence="4 5" key="1">
    <citation type="submission" date="2024-03" db="EMBL/GenBank/DDBJ databases">
        <authorList>
            <person name="Martinez-Hernandez J."/>
        </authorList>
    </citation>
    <scope>NUCLEOTIDE SEQUENCE [LARGE SCALE GENOMIC DNA]</scope>
</reference>
<evidence type="ECO:0008006" key="6">
    <source>
        <dbReference type="Google" id="ProtNLM"/>
    </source>
</evidence>
<dbReference type="InterPro" id="IPR011990">
    <property type="entry name" value="TPR-like_helical_dom_sf"/>
</dbReference>
<dbReference type="PANTHER" id="PTHR47926">
    <property type="entry name" value="PENTATRICOPEPTIDE REPEAT-CONTAINING PROTEIN"/>
    <property type="match status" value="1"/>
</dbReference>
<feature type="repeat" description="PPR" evidence="2">
    <location>
        <begin position="243"/>
        <end position="273"/>
    </location>
</feature>
<evidence type="ECO:0000256" key="1">
    <source>
        <dbReference type="ARBA" id="ARBA00022737"/>
    </source>
</evidence>
<proteinExistence type="predicted"/>
<dbReference type="Pfam" id="PF20431">
    <property type="entry name" value="E_motif"/>
    <property type="match status" value="1"/>
</dbReference>
<dbReference type="PANTHER" id="PTHR47926:SF391">
    <property type="entry name" value="TETRATRICOPEPTIDE-LIKE HELICAL DOMAIN SUPERFAMILY"/>
    <property type="match status" value="1"/>
</dbReference>
<evidence type="ECO:0000256" key="3">
    <source>
        <dbReference type="SAM" id="MobiDB-lite"/>
    </source>
</evidence>
<evidence type="ECO:0000313" key="4">
    <source>
        <dbReference type="EMBL" id="CAL0313504.1"/>
    </source>
</evidence>
<keyword evidence="1" id="KW-0677">Repeat</keyword>
<dbReference type="FunFam" id="1.25.40.10:FF:000345">
    <property type="entry name" value="Pentatricopeptide repeat-containing protein"/>
    <property type="match status" value="1"/>
</dbReference>
<name>A0AAV1WWA8_LUPLU</name>
<organism evidence="4 5">
    <name type="scientific">Lupinus luteus</name>
    <name type="common">European yellow lupine</name>
    <dbReference type="NCBI Taxonomy" id="3873"/>
    <lineage>
        <taxon>Eukaryota</taxon>
        <taxon>Viridiplantae</taxon>
        <taxon>Streptophyta</taxon>
        <taxon>Embryophyta</taxon>
        <taxon>Tracheophyta</taxon>
        <taxon>Spermatophyta</taxon>
        <taxon>Magnoliopsida</taxon>
        <taxon>eudicotyledons</taxon>
        <taxon>Gunneridae</taxon>
        <taxon>Pentapetalae</taxon>
        <taxon>rosids</taxon>
        <taxon>fabids</taxon>
        <taxon>Fabales</taxon>
        <taxon>Fabaceae</taxon>
        <taxon>Papilionoideae</taxon>
        <taxon>50 kb inversion clade</taxon>
        <taxon>genistoids sensu lato</taxon>
        <taxon>core genistoids</taxon>
        <taxon>Genisteae</taxon>
        <taxon>Lupinus</taxon>
    </lineage>
</organism>
<keyword evidence="5" id="KW-1185">Reference proteome</keyword>
<dbReference type="SUPFAM" id="SSF48452">
    <property type="entry name" value="TPR-like"/>
    <property type="match status" value="1"/>
</dbReference>
<dbReference type="InterPro" id="IPR046960">
    <property type="entry name" value="PPR_At4g14850-like_plant"/>
</dbReference>
<feature type="region of interest" description="Disordered" evidence="3">
    <location>
        <begin position="436"/>
        <end position="463"/>
    </location>
</feature>
<comment type="caution">
    <text evidence="4">The sequence shown here is derived from an EMBL/GenBank/DDBJ whole genome shotgun (WGS) entry which is preliminary data.</text>
</comment>
<feature type="repeat" description="PPR" evidence="2">
    <location>
        <begin position="173"/>
        <end position="207"/>
    </location>
</feature>
<dbReference type="Pfam" id="PF01535">
    <property type="entry name" value="PPR"/>
    <property type="match status" value="3"/>
</dbReference>
<dbReference type="PROSITE" id="PS51375">
    <property type="entry name" value="PPR"/>
    <property type="match status" value="4"/>
</dbReference>
<dbReference type="Proteomes" id="UP001497480">
    <property type="component" value="Unassembled WGS sequence"/>
</dbReference>
<evidence type="ECO:0000256" key="2">
    <source>
        <dbReference type="PROSITE-ProRule" id="PRU00708"/>
    </source>
</evidence>
<dbReference type="GO" id="GO:0003723">
    <property type="term" value="F:RNA binding"/>
    <property type="evidence" value="ECO:0007669"/>
    <property type="project" value="InterPro"/>
</dbReference>
<dbReference type="AlphaFoldDB" id="A0AAV1WWA8"/>
<gene>
    <name evidence="4" type="ORF">LLUT_LOCUS14564</name>
</gene>
<dbReference type="InterPro" id="IPR046848">
    <property type="entry name" value="E_motif"/>
</dbReference>
<accession>A0AAV1WWA8</accession>
<dbReference type="GO" id="GO:0009451">
    <property type="term" value="P:RNA modification"/>
    <property type="evidence" value="ECO:0007669"/>
    <property type="project" value="InterPro"/>
</dbReference>
<dbReference type="Pfam" id="PF13041">
    <property type="entry name" value="PPR_2"/>
    <property type="match status" value="3"/>
</dbReference>
<protein>
    <recommendedName>
        <fullName evidence="6">Pentatricopeptide repeat-containing protein</fullName>
    </recommendedName>
</protein>
<feature type="repeat" description="PPR" evidence="2">
    <location>
        <begin position="74"/>
        <end position="108"/>
    </location>
</feature>
<dbReference type="Gene3D" id="1.25.40.10">
    <property type="entry name" value="Tetratricopeptide repeat domain"/>
    <property type="match status" value="4"/>
</dbReference>